<gene>
    <name evidence="1" type="ORF">IC620_04135</name>
</gene>
<keyword evidence="2" id="KW-1185">Reference proteome</keyword>
<dbReference type="EMBL" id="JACXAH010000005">
    <property type="protein sequence ID" value="MBD1371544.1"/>
    <property type="molecule type" value="Genomic_DNA"/>
</dbReference>
<proteinExistence type="predicted"/>
<evidence type="ECO:0000313" key="2">
    <source>
        <dbReference type="Proteomes" id="UP000661691"/>
    </source>
</evidence>
<dbReference type="Proteomes" id="UP000661691">
    <property type="component" value="Unassembled WGS sequence"/>
</dbReference>
<dbReference type="RefSeq" id="WP_191141610.1">
    <property type="nucleotide sequence ID" value="NZ_JACXAH010000005.1"/>
</dbReference>
<accession>A0A926NDF5</accession>
<protein>
    <submittedName>
        <fullName evidence="1">Uncharacterized protein</fullName>
    </submittedName>
</protein>
<dbReference type="AlphaFoldDB" id="A0A926NDF5"/>
<evidence type="ECO:0000313" key="1">
    <source>
        <dbReference type="EMBL" id="MBD1371544.1"/>
    </source>
</evidence>
<sequence length="115" mass="13492">MIKSKRGLHIRINQQNLSCTTYRVIVVDINERLYILEVETQQRFVLSESEDKLLRELFSSFIGTEDQNFANANMLLLDICTYQNQIITILRRDHYRLLDAISSVTANRFLSNIPQ</sequence>
<comment type="caution">
    <text evidence="1">The sequence shown here is derived from an EMBL/GenBank/DDBJ whole genome shotgun (WGS) entry which is preliminary data.</text>
</comment>
<organism evidence="1 2">
    <name type="scientific">Polycladospora coralii</name>
    <dbReference type="NCBI Taxonomy" id="2771432"/>
    <lineage>
        <taxon>Bacteria</taxon>
        <taxon>Bacillati</taxon>
        <taxon>Bacillota</taxon>
        <taxon>Bacilli</taxon>
        <taxon>Bacillales</taxon>
        <taxon>Thermoactinomycetaceae</taxon>
        <taxon>Polycladospora</taxon>
    </lineage>
</organism>
<name>A0A926NDF5_9BACL</name>
<reference evidence="1" key="1">
    <citation type="submission" date="2020-09" db="EMBL/GenBank/DDBJ databases">
        <title>A novel bacterium of genus Hazenella, isolated from South China Sea.</title>
        <authorList>
            <person name="Huang H."/>
            <person name="Mo K."/>
            <person name="Hu Y."/>
        </authorList>
    </citation>
    <scope>NUCLEOTIDE SEQUENCE</scope>
    <source>
        <strain evidence="1">IB182357</strain>
    </source>
</reference>